<evidence type="ECO:0000313" key="1">
    <source>
        <dbReference type="EMBL" id="MFB9072286.1"/>
    </source>
</evidence>
<reference evidence="1 2" key="1">
    <citation type="submission" date="2024-09" db="EMBL/GenBank/DDBJ databases">
        <authorList>
            <person name="Sun Q."/>
            <person name="Mori K."/>
        </authorList>
    </citation>
    <scope>NUCLEOTIDE SEQUENCE [LARGE SCALE GENOMIC DNA]</scope>
    <source>
        <strain evidence="1 2">CCM 7609</strain>
    </source>
</reference>
<sequence length="83" mass="9027">MRLGARGRNAECKGAAAADLGRVGGDLVVLGHEGSDLRLLLLKFFAGEILVLAYVPNDSWKHCRGHHDDEDDQCDVPVLNDED</sequence>
<name>A0ABV5G027_9MICC</name>
<organism evidence="1 2">
    <name type="scientific">Citricoccus parietis</name>
    <dbReference type="NCBI Taxonomy" id="592307"/>
    <lineage>
        <taxon>Bacteria</taxon>
        <taxon>Bacillati</taxon>
        <taxon>Actinomycetota</taxon>
        <taxon>Actinomycetes</taxon>
        <taxon>Micrococcales</taxon>
        <taxon>Micrococcaceae</taxon>
        <taxon>Citricoccus</taxon>
    </lineage>
</organism>
<gene>
    <name evidence="1" type="ORF">ACFFX0_14185</name>
</gene>
<dbReference type="Proteomes" id="UP001589575">
    <property type="component" value="Unassembled WGS sequence"/>
</dbReference>
<keyword evidence="2" id="KW-1185">Reference proteome</keyword>
<evidence type="ECO:0000313" key="2">
    <source>
        <dbReference type="Proteomes" id="UP001589575"/>
    </source>
</evidence>
<proteinExistence type="predicted"/>
<accession>A0ABV5G027</accession>
<protein>
    <submittedName>
        <fullName evidence="1">Uncharacterized protein</fullName>
    </submittedName>
</protein>
<comment type="caution">
    <text evidence="1">The sequence shown here is derived from an EMBL/GenBank/DDBJ whole genome shotgun (WGS) entry which is preliminary data.</text>
</comment>
<dbReference type="EMBL" id="JBHMFI010000001">
    <property type="protein sequence ID" value="MFB9072286.1"/>
    <property type="molecule type" value="Genomic_DNA"/>
</dbReference>